<dbReference type="EMBL" id="RKRF01000007">
    <property type="protein sequence ID" value="RPF55972.1"/>
    <property type="molecule type" value="Genomic_DNA"/>
</dbReference>
<dbReference type="GO" id="GO:0006935">
    <property type="term" value="P:chemotaxis"/>
    <property type="evidence" value="ECO:0007669"/>
    <property type="project" value="UniProtKB-UniRule"/>
</dbReference>
<protein>
    <recommendedName>
        <fullName evidence="3">Probable chemoreceptor glutamine deamidase CheD</fullName>
        <ecNumber evidence="3">3.5.1.44</ecNumber>
    </recommendedName>
</protein>
<keyword evidence="5" id="KW-1185">Reference proteome</keyword>
<evidence type="ECO:0000313" key="5">
    <source>
        <dbReference type="Proteomes" id="UP000276443"/>
    </source>
</evidence>
<dbReference type="Proteomes" id="UP000276443">
    <property type="component" value="Unassembled WGS sequence"/>
</dbReference>
<dbReference type="HAMAP" id="MF_01440">
    <property type="entry name" value="CheD"/>
    <property type="match status" value="1"/>
</dbReference>
<name>A0A3N5C8T5_9BACI</name>
<evidence type="ECO:0000256" key="2">
    <source>
        <dbReference type="ARBA" id="ARBA00022801"/>
    </source>
</evidence>
<proteinExistence type="inferred from homology"/>
<dbReference type="EC" id="3.5.1.44" evidence="3"/>
<evidence type="ECO:0000256" key="3">
    <source>
        <dbReference type="HAMAP-Rule" id="MF_01440"/>
    </source>
</evidence>
<reference evidence="4 5" key="1">
    <citation type="submission" date="2018-11" db="EMBL/GenBank/DDBJ databases">
        <title>Genomic Encyclopedia of Type Strains, Phase IV (KMG-IV): sequencing the most valuable type-strain genomes for metagenomic binning, comparative biology and taxonomic classification.</title>
        <authorList>
            <person name="Goeker M."/>
        </authorList>
    </citation>
    <scope>NUCLEOTIDE SEQUENCE [LARGE SCALE GENOMIC DNA]</scope>
    <source>
        <strain evidence="4 5">DSM 18090</strain>
    </source>
</reference>
<sequence length="165" mass="18119">MEQTLDIVKVGIADLKVARRPQTISTSGLGSCVGLVIYDDITYTAGMVHIMLPESSLARNTEFNPGKFADTGISELIEQLIKQGAKRRVFKAKMAGGSQMFNLSSQNEKMNIGQKNVNAIEERLEQLSIPIIAKDIGGSSGRTIEFDTSTFELKIRTVYKGITYI</sequence>
<dbReference type="CDD" id="cd16352">
    <property type="entry name" value="CheD"/>
    <property type="match status" value="1"/>
</dbReference>
<dbReference type="GO" id="GO:0050568">
    <property type="term" value="F:protein-glutamine glutaminase activity"/>
    <property type="evidence" value="ECO:0007669"/>
    <property type="project" value="UniProtKB-UniRule"/>
</dbReference>
<dbReference type="PANTHER" id="PTHR35147">
    <property type="entry name" value="CHEMORECEPTOR GLUTAMINE DEAMIDASE CHED-RELATED"/>
    <property type="match status" value="1"/>
</dbReference>
<comment type="caution">
    <text evidence="4">The sequence shown here is derived from an EMBL/GenBank/DDBJ whole genome shotgun (WGS) entry which is preliminary data.</text>
</comment>
<dbReference type="AlphaFoldDB" id="A0A3N5C8T5"/>
<organism evidence="4 5">
    <name type="scientific">Aquisalibacillus elongatus</name>
    <dbReference type="NCBI Taxonomy" id="485577"/>
    <lineage>
        <taxon>Bacteria</taxon>
        <taxon>Bacillati</taxon>
        <taxon>Bacillota</taxon>
        <taxon>Bacilli</taxon>
        <taxon>Bacillales</taxon>
        <taxon>Bacillaceae</taxon>
        <taxon>Aquisalibacillus</taxon>
    </lineage>
</organism>
<dbReference type="Gene3D" id="3.30.1330.200">
    <property type="match status" value="1"/>
</dbReference>
<gene>
    <name evidence="3" type="primary">cheD</name>
    <name evidence="4" type="ORF">EDC24_0858</name>
</gene>
<comment type="catalytic activity">
    <reaction evidence="3">
        <text>L-glutaminyl-[protein] + H2O = L-glutamyl-[protein] + NH4(+)</text>
        <dbReference type="Rhea" id="RHEA:16441"/>
        <dbReference type="Rhea" id="RHEA-COMP:10207"/>
        <dbReference type="Rhea" id="RHEA-COMP:10208"/>
        <dbReference type="ChEBI" id="CHEBI:15377"/>
        <dbReference type="ChEBI" id="CHEBI:28938"/>
        <dbReference type="ChEBI" id="CHEBI:29973"/>
        <dbReference type="ChEBI" id="CHEBI:30011"/>
        <dbReference type="EC" id="3.5.1.44"/>
    </reaction>
</comment>
<evidence type="ECO:0000313" key="4">
    <source>
        <dbReference type="EMBL" id="RPF55972.1"/>
    </source>
</evidence>
<dbReference type="InterPro" id="IPR011324">
    <property type="entry name" value="Cytotoxic_necrot_fac-like_cat"/>
</dbReference>
<keyword evidence="2 3" id="KW-0378">Hydrolase</keyword>
<dbReference type="InterPro" id="IPR038592">
    <property type="entry name" value="CheD-like_sf"/>
</dbReference>
<dbReference type="PANTHER" id="PTHR35147:SF1">
    <property type="entry name" value="CHEMORECEPTOR GLUTAMINE DEAMIDASE CHED-RELATED"/>
    <property type="match status" value="1"/>
</dbReference>
<dbReference type="RefSeq" id="WP_124220001.1">
    <property type="nucleotide sequence ID" value="NZ_RKRF01000007.1"/>
</dbReference>
<keyword evidence="1 3" id="KW-0145">Chemotaxis</keyword>
<dbReference type="OrthoDB" id="9807202at2"/>
<comment type="similarity">
    <text evidence="3">Belongs to the CheD family.</text>
</comment>
<evidence type="ECO:0000256" key="1">
    <source>
        <dbReference type="ARBA" id="ARBA00022500"/>
    </source>
</evidence>
<comment type="function">
    <text evidence="3">Probably deamidates glutamine residues to glutamate on methyl-accepting chemotaxis receptors (MCPs), playing an important role in chemotaxis.</text>
</comment>
<accession>A0A3N5C8T5</accession>
<dbReference type="SUPFAM" id="SSF64438">
    <property type="entry name" value="CNF1/YfiH-like putative cysteine hydrolases"/>
    <property type="match status" value="1"/>
</dbReference>
<dbReference type="Pfam" id="PF03975">
    <property type="entry name" value="CheD"/>
    <property type="match status" value="1"/>
</dbReference>
<dbReference type="InterPro" id="IPR005659">
    <property type="entry name" value="Chemorcpt_Glu_NH3ase_CheD"/>
</dbReference>